<feature type="non-terminal residue" evidence="2">
    <location>
        <position position="159"/>
    </location>
</feature>
<dbReference type="GeneID" id="36630348"/>
<sequence>MGASTNTADVVFGMPVSGRTAPVIGIDSMAGPTLATVPTIEMMPFEQTGLRRIAKNGPGCEQACAFQTLVLIQPDLKSLEDDSLGKWTGIRDRESTYALMLEIEMGTNGFTTTASFDSRAIKPWIVRLLLERLEHVSEQLWRADSEALLSDVETMTKHD</sequence>
<gene>
    <name evidence="2" type="ORF">M431DRAFT_68589</name>
</gene>
<keyword evidence="3" id="KW-1185">Reference proteome</keyword>
<dbReference type="Proteomes" id="UP000241690">
    <property type="component" value="Unassembled WGS sequence"/>
</dbReference>
<dbReference type="GO" id="GO:0044550">
    <property type="term" value="P:secondary metabolite biosynthetic process"/>
    <property type="evidence" value="ECO:0007669"/>
    <property type="project" value="TreeGrafter"/>
</dbReference>
<dbReference type="GO" id="GO:0005737">
    <property type="term" value="C:cytoplasm"/>
    <property type="evidence" value="ECO:0007669"/>
    <property type="project" value="TreeGrafter"/>
</dbReference>
<organism evidence="2 3">
    <name type="scientific">Trichoderma harzianum CBS 226.95</name>
    <dbReference type="NCBI Taxonomy" id="983964"/>
    <lineage>
        <taxon>Eukaryota</taxon>
        <taxon>Fungi</taxon>
        <taxon>Dikarya</taxon>
        <taxon>Ascomycota</taxon>
        <taxon>Pezizomycotina</taxon>
        <taxon>Sordariomycetes</taxon>
        <taxon>Hypocreomycetidae</taxon>
        <taxon>Hypocreales</taxon>
        <taxon>Hypocreaceae</taxon>
        <taxon>Trichoderma</taxon>
    </lineage>
</organism>
<dbReference type="AlphaFoldDB" id="A0A2T4AJJ0"/>
<reference evidence="2 3" key="1">
    <citation type="submission" date="2016-07" db="EMBL/GenBank/DDBJ databases">
        <title>Multiple horizontal gene transfer events from other fungi enriched the ability of initially mycotrophic Trichoderma (Ascomycota) to feed on dead plant biomass.</title>
        <authorList>
            <consortium name="DOE Joint Genome Institute"/>
            <person name="Aerts A."/>
            <person name="Atanasova L."/>
            <person name="Chenthamara K."/>
            <person name="Zhang J."/>
            <person name="Grujic M."/>
            <person name="Henrissat B."/>
            <person name="Kuo A."/>
            <person name="Salamov A."/>
            <person name="Lipzen A."/>
            <person name="Labutti K."/>
            <person name="Barry K."/>
            <person name="Miao Y."/>
            <person name="Rahimi M.J."/>
            <person name="Shen Q."/>
            <person name="Grigoriev I.V."/>
            <person name="Kubicek C.P."/>
            <person name="Druzhinina I.S."/>
        </authorList>
    </citation>
    <scope>NUCLEOTIDE SEQUENCE [LARGE SCALE GENOMIC DNA]</scope>
    <source>
        <strain evidence="2 3">CBS 226.95</strain>
    </source>
</reference>
<name>A0A2T4AJJ0_TRIHA</name>
<dbReference type="GO" id="GO:0016874">
    <property type="term" value="F:ligase activity"/>
    <property type="evidence" value="ECO:0007669"/>
    <property type="project" value="UniProtKB-KW"/>
</dbReference>
<dbReference type="RefSeq" id="XP_024776903.1">
    <property type="nucleotide sequence ID" value="XM_024921765.1"/>
</dbReference>
<evidence type="ECO:0000313" key="2">
    <source>
        <dbReference type="EMBL" id="PTB57226.1"/>
    </source>
</evidence>
<dbReference type="PANTHER" id="PTHR45527:SF3">
    <property type="entry name" value="SIDEROPHORE SYNTHETASE (EUROFUNG)"/>
    <property type="match status" value="1"/>
</dbReference>
<evidence type="ECO:0000313" key="3">
    <source>
        <dbReference type="Proteomes" id="UP000241690"/>
    </source>
</evidence>
<accession>A0A2T4AJJ0</accession>
<keyword evidence="1" id="KW-0436">Ligase</keyword>
<dbReference type="PANTHER" id="PTHR45527">
    <property type="entry name" value="NONRIBOSOMAL PEPTIDE SYNTHETASE"/>
    <property type="match status" value="1"/>
</dbReference>
<dbReference type="SUPFAM" id="SSF52777">
    <property type="entry name" value="CoA-dependent acyltransferases"/>
    <property type="match status" value="1"/>
</dbReference>
<dbReference type="GO" id="GO:0031177">
    <property type="term" value="F:phosphopantetheine binding"/>
    <property type="evidence" value="ECO:0007669"/>
    <property type="project" value="TreeGrafter"/>
</dbReference>
<evidence type="ECO:0000256" key="1">
    <source>
        <dbReference type="ARBA" id="ARBA00022598"/>
    </source>
</evidence>
<dbReference type="GO" id="GO:0043041">
    <property type="term" value="P:amino acid activation for nonribosomal peptide biosynthetic process"/>
    <property type="evidence" value="ECO:0007669"/>
    <property type="project" value="TreeGrafter"/>
</dbReference>
<protein>
    <submittedName>
        <fullName evidence="2">Uncharacterized protein</fullName>
    </submittedName>
</protein>
<dbReference type="STRING" id="983964.A0A2T4AJJ0"/>
<dbReference type="EMBL" id="KZ679678">
    <property type="protein sequence ID" value="PTB57226.1"/>
    <property type="molecule type" value="Genomic_DNA"/>
</dbReference>
<dbReference type="Gene3D" id="3.30.559.30">
    <property type="entry name" value="Nonribosomal peptide synthetase, condensation domain"/>
    <property type="match status" value="2"/>
</dbReference>
<proteinExistence type="predicted"/>